<dbReference type="KEGG" id="sxi:SXIM_19040"/>
<dbReference type="STRING" id="408015.SXIM_19040"/>
<dbReference type="PATRIC" id="fig|408015.6.peg.1936"/>
<dbReference type="RefSeq" id="WP_030735818.1">
    <property type="nucleotide sequence ID" value="NZ_CP009922.3"/>
</dbReference>
<dbReference type="InterPro" id="IPR046561">
    <property type="entry name" value="DUF6716"/>
</dbReference>
<accession>A0A0F7FU74</accession>
<dbReference type="SUPFAM" id="SSF53756">
    <property type="entry name" value="UDP-Glycosyltransferase/glycogen phosphorylase"/>
    <property type="match status" value="1"/>
</dbReference>
<dbReference type="HOGENOM" id="CLU_053691_0_0_11"/>
<protein>
    <submittedName>
        <fullName evidence="1">Uncharacterized protein</fullName>
    </submittedName>
</protein>
<dbReference type="Pfam" id="PF20471">
    <property type="entry name" value="DUF6716"/>
    <property type="match status" value="1"/>
</dbReference>
<sequence length="441" mass="47411">MGSGTPRVVVLADSDSRWKWAASVARRIAPEHAIDARFLAVATTPTERQIAEVGIVPDTTAVVSCVELLDDPAVHTADLVVLGTTGGTVLSLIHSLGVAWEGSPHRPLLVTGYVGVVYENLVDGLLLRVGSDLILANCAHDAERFRSVYRSIGADPEDIVEAGLPFLGGDPYDPPAVFGTHGRDRQPTGARPFTVTFAVQPSVPGTRAARSGMLEKLARHARLHPDREVLIKLRNRPGEAVTHTERHSYQSLYEELPNPPANLTLVYGDMGEVLDRTDLLVTVSSTAAMESIHRGIPTAILTDYGVREAHGNHYFIHSGLLASWAELDKGLIPAVDPGWAASRGVGHQDPYAAARARIAELRAAAPGTRAPTHPYYTPQSAADYLETLLSRRGLGLDGKALPPSHDRAPTAVRRLIRRGAGGLYQVGRKRVAPVIRRLAKG</sequence>
<reference evidence="1" key="1">
    <citation type="submission" date="2019-08" db="EMBL/GenBank/DDBJ databases">
        <title>Complete genome sequence of a mangrove-derived Streptomyces xiamenensis.</title>
        <authorList>
            <person name="Xu J."/>
        </authorList>
    </citation>
    <scope>NUCLEOTIDE SEQUENCE</scope>
    <source>
        <strain evidence="1">318</strain>
    </source>
</reference>
<proteinExistence type="predicted"/>
<keyword evidence="2" id="KW-1185">Reference proteome</keyword>
<gene>
    <name evidence="1" type="ORF">SXIM_19040</name>
</gene>
<organism evidence="1 2">
    <name type="scientific">Streptomyces xiamenensis</name>
    <dbReference type="NCBI Taxonomy" id="408015"/>
    <lineage>
        <taxon>Bacteria</taxon>
        <taxon>Bacillati</taxon>
        <taxon>Actinomycetota</taxon>
        <taxon>Actinomycetes</taxon>
        <taxon>Kitasatosporales</taxon>
        <taxon>Streptomycetaceae</taxon>
        <taxon>Streptomyces</taxon>
    </lineage>
</organism>
<evidence type="ECO:0000313" key="2">
    <source>
        <dbReference type="Proteomes" id="UP000034034"/>
    </source>
</evidence>
<name>A0A0F7FU74_9ACTN</name>
<dbReference type="Proteomes" id="UP000034034">
    <property type="component" value="Chromosome"/>
</dbReference>
<evidence type="ECO:0000313" key="1">
    <source>
        <dbReference type="EMBL" id="AKG43288.1"/>
    </source>
</evidence>
<dbReference type="AlphaFoldDB" id="A0A0F7FU74"/>
<dbReference type="EMBL" id="CP009922">
    <property type="protein sequence ID" value="AKG43288.1"/>
    <property type="molecule type" value="Genomic_DNA"/>
</dbReference>